<evidence type="ECO:0000313" key="1">
    <source>
        <dbReference type="EMBL" id="GAA2391694.1"/>
    </source>
</evidence>
<evidence type="ECO:0000313" key="2">
    <source>
        <dbReference type="Proteomes" id="UP001499986"/>
    </source>
</evidence>
<dbReference type="Pfam" id="PF19953">
    <property type="entry name" value="EACC1"/>
    <property type="match status" value="1"/>
</dbReference>
<keyword evidence="2" id="KW-1185">Reference proteome</keyword>
<organism evidence="1 2">
    <name type="scientific">Streptomyces coeruleofuscus</name>
    <dbReference type="NCBI Taxonomy" id="66879"/>
    <lineage>
        <taxon>Bacteria</taxon>
        <taxon>Bacillati</taxon>
        <taxon>Actinomycetota</taxon>
        <taxon>Actinomycetes</taxon>
        <taxon>Kitasatosporales</taxon>
        <taxon>Streptomycetaceae</taxon>
        <taxon>Streptomyces</taxon>
    </lineage>
</organism>
<protein>
    <submittedName>
        <fullName evidence="1">Uncharacterized protein</fullName>
    </submittedName>
</protein>
<dbReference type="EMBL" id="BAAASE010000002">
    <property type="protein sequence ID" value="GAA2391694.1"/>
    <property type="molecule type" value="Genomic_DNA"/>
</dbReference>
<name>A0ABP5V0V7_9ACTN</name>
<proteinExistence type="predicted"/>
<comment type="caution">
    <text evidence="1">The sequence shown here is derived from an EMBL/GenBank/DDBJ whole genome shotgun (WGS) entry which is preliminary data.</text>
</comment>
<gene>
    <name evidence="1" type="ORF">GCM10010255_21290</name>
</gene>
<dbReference type="InterPro" id="IPR045428">
    <property type="entry name" value="EACC1"/>
</dbReference>
<accession>A0ABP5V0V7</accession>
<reference evidence="2" key="1">
    <citation type="journal article" date="2019" name="Int. J. Syst. Evol. Microbiol.">
        <title>The Global Catalogue of Microorganisms (GCM) 10K type strain sequencing project: providing services to taxonomists for standard genome sequencing and annotation.</title>
        <authorList>
            <consortium name="The Broad Institute Genomics Platform"/>
            <consortium name="The Broad Institute Genome Sequencing Center for Infectious Disease"/>
            <person name="Wu L."/>
            <person name="Ma J."/>
        </authorList>
    </citation>
    <scope>NUCLEOTIDE SEQUENCE [LARGE SCALE GENOMIC DNA]</scope>
    <source>
        <strain evidence="2">JCM 4358</strain>
    </source>
</reference>
<dbReference type="Proteomes" id="UP001499986">
    <property type="component" value="Unassembled WGS sequence"/>
</dbReference>
<sequence length="130" mass="13703">MAYIGGGVMHIQVLAEGDERALTDLRTWLGRDPGTARLPVEAVTGDGPTMSVLEALDVLLGNATNIANFAVAYATWRTTRPRGAVGGARTLVHGDSTIDIGHLSAEELAELLRRLHGDDGGVAPERPNHA</sequence>